<name>A0ACC6JN58_9PSED</name>
<gene>
    <name evidence="1" type="ORF">J2X87_002854</name>
</gene>
<proteinExistence type="predicted"/>
<evidence type="ECO:0000313" key="1">
    <source>
        <dbReference type="EMBL" id="MDR6607783.1"/>
    </source>
</evidence>
<comment type="caution">
    <text evidence="1">The sequence shown here is derived from an EMBL/GenBank/DDBJ whole genome shotgun (WGS) entry which is preliminary data.</text>
</comment>
<organism evidence="1 2">
    <name type="scientific">Pseudomonas synxantha</name>
    <dbReference type="NCBI Taxonomy" id="47883"/>
    <lineage>
        <taxon>Bacteria</taxon>
        <taxon>Pseudomonadati</taxon>
        <taxon>Pseudomonadota</taxon>
        <taxon>Gammaproteobacteria</taxon>
        <taxon>Pseudomonadales</taxon>
        <taxon>Pseudomonadaceae</taxon>
        <taxon>Pseudomonas</taxon>
    </lineage>
</organism>
<dbReference type="EMBL" id="JAVDSD010000005">
    <property type="protein sequence ID" value="MDR6607783.1"/>
    <property type="molecule type" value="Genomic_DNA"/>
</dbReference>
<evidence type="ECO:0000313" key="2">
    <source>
        <dbReference type="Proteomes" id="UP001259420"/>
    </source>
</evidence>
<sequence>MILHINQPLHFSGVLPFLIEVAYLSGKTLLTPDEHKCSIRSQGNPGERTVESLNPTQRRIHQAAFRLFAERGTSQVNILDLAQEAGVARGTVYSNIDSMESLFEAVASHLAREMHERVNKSFNSLSDPAQRLANGIRFFIRRAHEDSQWGAFIHKFAMSNSSLREMFSSQATTDLLGGLSTGRYTFAQEQLLSVLTLISSSVLGSIFLVLEGHRTWRESGSDTAELVLRALGVSPEEARALATKELPALPSLD</sequence>
<accession>A0ACC6JN58</accession>
<protein>
    <submittedName>
        <fullName evidence="1">AcrR family transcriptional regulator</fullName>
    </submittedName>
</protein>
<dbReference type="Proteomes" id="UP001259420">
    <property type="component" value="Unassembled WGS sequence"/>
</dbReference>
<reference evidence="1" key="1">
    <citation type="submission" date="2023-07" db="EMBL/GenBank/DDBJ databases">
        <title>Sorghum-associated microbial communities from plants grown in Nebraska, USA.</title>
        <authorList>
            <person name="Schachtman D."/>
        </authorList>
    </citation>
    <scope>NUCLEOTIDE SEQUENCE</scope>
    <source>
        <strain evidence="1">BE46</strain>
    </source>
</reference>
<keyword evidence="2" id="KW-1185">Reference proteome</keyword>